<proteinExistence type="predicted"/>
<reference evidence="1" key="2">
    <citation type="journal article" date="2024" name="Plant">
        <title>Genomic evolution and insights into agronomic trait innovations of Sesamum species.</title>
        <authorList>
            <person name="Miao H."/>
            <person name="Wang L."/>
            <person name="Qu L."/>
            <person name="Liu H."/>
            <person name="Sun Y."/>
            <person name="Le M."/>
            <person name="Wang Q."/>
            <person name="Wei S."/>
            <person name="Zheng Y."/>
            <person name="Lin W."/>
            <person name="Duan Y."/>
            <person name="Cao H."/>
            <person name="Xiong S."/>
            <person name="Wang X."/>
            <person name="Wei L."/>
            <person name="Li C."/>
            <person name="Ma Q."/>
            <person name="Ju M."/>
            <person name="Zhao R."/>
            <person name="Li G."/>
            <person name="Mu C."/>
            <person name="Tian Q."/>
            <person name="Mei H."/>
            <person name="Zhang T."/>
            <person name="Gao T."/>
            <person name="Zhang H."/>
        </authorList>
    </citation>
    <scope>NUCLEOTIDE SEQUENCE</scope>
    <source>
        <strain evidence="1">G02</strain>
    </source>
</reference>
<gene>
    <name evidence="1" type="ORF">Sradi_0131300</name>
</gene>
<evidence type="ECO:0000313" key="1">
    <source>
        <dbReference type="EMBL" id="KAL0441924.1"/>
    </source>
</evidence>
<dbReference type="AlphaFoldDB" id="A0AAW2WJ98"/>
<name>A0AAW2WJ98_SESRA</name>
<protein>
    <submittedName>
        <fullName evidence="1">Uncharacterized protein</fullName>
    </submittedName>
</protein>
<sequence>MGKALLQIRVPGKGKVLYCGLAVGLFCFRTIYAALCNALVSCSIQLSLRAAEKALDKAAGKKAMSSTQLGASQGEICILCCFMAYTTKTIFLPCIKDLYNIIRLFSLVFY</sequence>
<accession>A0AAW2WJ98</accession>
<reference evidence="1" key="1">
    <citation type="submission" date="2020-06" db="EMBL/GenBank/DDBJ databases">
        <authorList>
            <person name="Li T."/>
            <person name="Hu X."/>
            <person name="Zhang T."/>
            <person name="Song X."/>
            <person name="Zhang H."/>
            <person name="Dai N."/>
            <person name="Sheng W."/>
            <person name="Hou X."/>
            <person name="Wei L."/>
        </authorList>
    </citation>
    <scope>NUCLEOTIDE SEQUENCE</scope>
    <source>
        <strain evidence="1">G02</strain>
        <tissue evidence="1">Leaf</tissue>
    </source>
</reference>
<comment type="caution">
    <text evidence="1">The sequence shown here is derived from an EMBL/GenBank/DDBJ whole genome shotgun (WGS) entry which is preliminary data.</text>
</comment>
<dbReference type="EMBL" id="JACGWJ010000001">
    <property type="protein sequence ID" value="KAL0441924.1"/>
    <property type="molecule type" value="Genomic_DNA"/>
</dbReference>
<organism evidence="1">
    <name type="scientific">Sesamum radiatum</name>
    <name type="common">Black benniseed</name>
    <dbReference type="NCBI Taxonomy" id="300843"/>
    <lineage>
        <taxon>Eukaryota</taxon>
        <taxon>Viridiplantae</taxon>
        <taxon>Streptophyta</taxon>
        <taxon>Embryophyta</taxon>
        <taxon>Tracheophyta</taxon>
        <taxon>Spermatophyta</taxon>
        <taxon>Magnoliopsida</taxon>
        <taxon>eudicotyledons</taxon>
        <taxon>Gunneridae</taxon>
        <taxon>Pentapetalae</taxon>
        <taxon>asterids</taxon>
        <taxon>lamiids</taxon>
        <taxon>Lamiales</taxon>
        <taxon>Pedaliaceae</taxon>
        <taxon>Sesamum</taxon>
    </lineage>
</organism>